<dbReference type="OrthoDB" id="6761907at2759"/>
<feature type="domain" description="Single" evidence="4">
    <location>
        <begin position="40"/>
        <end position="88"/>
    </location>
</feature>
<evidence type="ECO:0000259" key="4">
    <source>
        <dbReference type="Pfam" id="PF15430"/>
    </source>
</evidence>
<evidence type="ECO:0000313" key="5">
    <source>
        <dbReference type="EMBL" id="KAF7987548.1"/>
    </source>
</evidence>
<proteinExistence type="predicted"/>
<protein>
    <recommendedName>
        <fullName evidence="4">Single domain-containing protein</fullName>
    </recommendedName>
</protein>
<dbReference type="Proteomes" id="UP000639338">
    <property type="component" value="Unassembled WGS sequence"/>
</dbReference>
<evidence type="ECO:0000313" key="6">
    <source>
        <dbReference type="Proteomes" id="UP000639338"/>
    </source>
</evidence>
<dbReference type="Pfam" id="PF15430">
    <property type="entry name" value="SVWC"/>
    <property type="match status" value="1"/>
</dbReference>
<name>A0A834XJX4_APHGI</name>
<feature type="chain" id="PRO_5032277217" description="Single domain-containing protein" evidence="3">
    <location>
        <begin position="23"/>
        <end position="89"/>
    </location>
</feature>
<reference evidence="5 6" key="1">
    <citation type="submission" date="2020-08" db="EMBL/GenBank/DDBJ databases">
        <title>Aphidius gifuensis genome sequencing and assembly.</title>
        <authorList>
            <person name="Du Z."/>
        </authorList>
    </citation>
    <scope>NUCLEOTIDE SEQUENCE [LARGE SCALE GENOMIC DNA]</scope>
    <source>
        <strain evidence="5">YNYX2018</strain>
        <tissue evidence="5">Adults</tissue>
    </source>
</reference>
<feature type="signal peptide" evidence="3">
    <location>
        <begin position="1"/>
        <end position="22"/>
    </location>
</feature>
<evidence type="ECO:0000256" key="3">
    <source>
        <dbReference type="SAM" id="SignalP"/>
    </source>
</evidence>
<evidence type="ECO:0000256" key="1">
    <source>
        <dbReference type="ARBA" id="ARBA00004613"/>
    </source>
</evidence>
<keyword evidence="6" id="KW-1185">Reference proteome</keyword>
<sequence length="89" mass="9664">MKTSLILCVFFLMACLATQGKADCPGFKDCGPLKTGEICTDQCVPYECQADGSYTSSGCAEFRCKKQIGYQETDLSKPFPDCCPRPICG</sequence>
<accession>A0A834XJX4</accession>
<keyword evidence="2" id="KW-0964">Secreted</keyword>
<comment type="caution">
    <text evidence="5">The sequence shown here is derived from an EMBL/GenBank/DDBJ whole genome shotgun (WGS) entry which is preliminary data.</text>
</comment>
<dbReference type="AlphaFoldDB" id="A0A834XJX4"/>
<gene>
    <name evidence="5" type="ORF">HCN44_003310</name>
</gene>
<dbReference type="PROSITE" id="PS51257">
    <property type="entry name" value="PROKAR_LIPOPROTEIN"/>
    <property type="match status" value="1"/>
</dbReference>
<dbReference type="InterPro" id="IPR029277">
    <property type="entry name" value="SVWC_dom"/>
</dbReference>
<comment type="subcellular location">
    <subcellularLocation>
        <location evidence="1">Secreted</location>
    </subcellularLocation>
</comment>
<keyword evidence="3" id="KW-0732">Signal</keyword>
<dbReference type="EMBL" id="JACMRX010000006">
    <property type="protein sequence ID" value="KAF7987548.1"/>
    <property type="molecule type" value="Genomic_DNA"/>
</dbReference>
<organism evidence="5 6">
    <name type="scientific">Aphidius gifuensis</name>
    <name type="common">Parasitoid wasp</name>
    <dbReference type="NCBI Taxonomy" id="684658"/>
    <lineage>
        <taxon>Eukaryota</taxon>
        <taxon>Metazoa</taxon>
        <taxon>Ecdysozoa</taxon>
        <taxon>Arthropoda</taxon>
        <taxon>Hexapoda</taxon>
        <taxon>Insecta</taxon>
        <taxon>Pterygota</taxon>
        <taxon>Neoptera</taxon>
        <taxon>Endopterygota</taxon>
        <taxon>Hymenoptera</taxon>
        <taxon>Apocrita</taxon>
        <taxon>Ichneumonoidea</taxon>
        <taxon>Braconidae</taxon>
        <taxon>Aphidiinae</taxon>
        <taxon>Aphidius</taxon>
    </lineage>
</organism>
<evidence type="ECO:0000256" key="2">
    <source>
        <dbReference type="ARBA" id="ARBA00022525"/>
    </source>
</evidence>
<dbReference type="GO" id="GO:0005576">
    <property type="term" value="C:extracellular region"/>
    <property type="evidence" value="ECO:0007669"/>
    <property type="project" value="UniProtKB-SubCell"/>
</dbReference>